<feature type="compositionally biased region" description="Basic residues" evidence="1">
    <location>
        <begin position="176"/>
        <end position="193"/>
    </location>
</feature>
<dbReference type="EMBL" id="BQNB010009094">
    <property type="protein sequence ID" value="GJS58637.1"/>
    <property type="molecule type" value="Genomic_DNA"/>
</dbReference>
<gene>
    <name evidence="2" type="ORF">Tco_0653421</name>
</gene>
<reference evidence="2" key="2">
    <citation type="submission" date="2022-01" db="EMBL/GenBank/DDBJ databases">
        <authorList>
            <person name="Yamashiro T."/>
            <person name="Shiraishi A."/>
            <person name="Satake H."/>
            <person name="Nakayama K."/>
        </authorList>
    </citation>
    <scope>NUCLEOTIDE SEQUENCE</scope>
</reference>
<feature type="compositionally biased region" description="Basic and acidic residues" evidence="1">
    <location>
        <begin position="152"/>
        <end position="175"/>
    </location>
</feature>
<feature type="region of interest" description="Disordered" evidence="1">
    <location>
        <begin position="152"/>
        <end position="203"/>
    </location>
</feature>
<evidence type="ECO:0000256" key="1">
    <source>
        <dbReference type="SAM" id="MobiDB-lite"/>
    </source>
</evidence>
<sequence>MAVFDLNQPASSLSEEDDVAASSSINTGFDSHVVSVSSSINTGCDSFASNDDNASNNHRRSVTVGSGLLKKETAKAYGCELRASRKLCPPPNIVIVSRIYDDTDFKDKFGKIVWNIFIGPEEFEDRWTKLMEEFNLVNHKWLSKMKWISEKRTKNQTKTDKTKHGMEKRGKDKVKSKPKSKKSKSKFNPKKSTVKTEPILKNT</sequence>
<dbReference type="Proteomes" id="UP001151760">
    <property type="component" value="Unassembled WGS sequence"/>
</dbReference>
<organism evidence="2 3">
    <name type="scientific">Tanacetum coccineum</name>
    <dbReference type="NCBI Taxonomy" id="301880"/>
    <lineage>
        <taxon>Eukaryota</taxon>
        <taxon>Viridiplantae</taxon>
        <taxon>Streptophyta</taxon>
        <taxon>Embryophyta</taxon>
        <taxon>Tracheophyta</taxon>
        <taxon>Spermatophyta</taxon>
        <taxon>Magnoliopsida</taxon>
        <taxon>eudicotyledons</taxon>
        <taxon>Gunneridae</taxon>
        <taxon>Pentapetalae</taxon>
        <taxon>asterids</taxon>
        <taxon>campanulids</taxon>
        <taxon>Asterales</taxon>
        <taxon>Asteraceae</taxon>
        <taxon>Asteroideae</taxon>
        <taxon>Anthemideae</taxon>
        <taxon>Anthemidinae</taxon>
        <taxon>Tanacetum</taxon>
    </lineage>
</organism>
<reference evidence="2" key="1">
    <citation type="journal article" date="2022" name="Int. J. Mol. Sci.">
        <title>Draft Genome of Tanacetum Coccineum: Genomic Comparison of Closely Related Tanacetum-Family Plants.</title>
        <authorList>
            <person name="Yamashiro T."/>
            <person name="Shiraishi A."/>
            <person name="Nakayama K."/>
            <person name="Satake H."/>
        </authorList>
    </citation>
    <scope>NUCLEOTIDE SEQUENCE</scope>
</reference>
<evidence type="ECO:0000313" key="2">
    <source>
        <dbReference type="EMBL" id="GJS58637.1"/>
    </source>
</evidence>
<proteinExistence type="predicted"/>
<dbReference type="PANTHER" id="PTHR47718:SF12">
    <property type="entry name" value="PROTEIN FAR1-RELATED SEQUENCE"/>
    <property type="match status" value="1"/>
</dbReference>
<keyword evidence="3" id="KW-1185">Reference proteome</keyword>
<name>A0ABQ4X0B7_9ASTR</name>
<accession>A0ABQ4X0B7</accession>
<protein>
    <submittedName>
        <fullName evidence="2">Uncharacterized protein</fullName>
    </submittedName>
</protein>
<comment type="caution">
    <text evidence="2">The sequence shown here is derived from an EMBL/GenBank/DDBJ whole genome shotgun (WGS) entry which is preliminary data.</text>
</comment>
<evidence type="ECO:0000313" key="3">
    <source>
        <dbReference type="Proteomes" id="UP001151760"/>
    </source>
</evidence>
<dbReference type="PANTHER" id="PTHR47718">
    <property type="entry name" value="OS01G0519700 PROTEIN"/>
    <property type="match status" value="1"/>
</dbReference>